<evidence type="ECO:0000256" key="2">
    <source>
        <dbReference type="ARBA" id="ARBA00022679"/>
    </source>
</evidence>
<organism evidence="4 5">
    <name type="scientific">Kaistia terrae</name>
    <dbReference type="NCBI Taxonomy" id="537017"/>
    <lineage>
        <taxon>Bacteria</taxon>
        <taxon>Pseudomonadati</taxon>
        <taxon>Pseudomonadota</taxon>
        <taxon>Alphaproteobacteria</taxon>
        <taxon>Hyphomicrobiales</taxon>
        <taxon>Kaistiaceae</taxon>
        <taxon>Kaistia</taxon>
    </lineage>
</organism>
<dbReference type="Gene3D" id="3.40.50.2000">
    <property type="entry name" value="Glycogen Phosphorylase B"/>
    <property type="match status" value="2"/>
</dbReference>
<feature type="domain" description="Glycosyltransferase subfamily 4-like N-terminal" evidence="3">
    <location>
        <begin position="26"/>
        <end position="198"/>
    </location>
</feature>
<dbReference type="Proteomes" id="UP001596150">
    <property type="component" value="Unassembled WGS sequence"/>
</dbReference>
<accession>A0ABW0PTM5</accession>
<sequence length="401" mass="44140">MSEQLNDSHAHPGASLRIVHCLRSPVGGIFRHVRDLAKAQAAAGHSVGILCDSSTGGPREEELIQALLPYLELGLHRTPMRRHISPFDILALLSLFRLIKGLRPDIIHTHGAKGGVYGRTIGTLLRVLGSRVVRIYCPHGGSLHYDTATRSGRLLFRIEHLLERLTDALVFVSAYEAKTYGQKVGAPRKPWRIVPNGISEVEFEPVETRPDAADFLYIGMMRDLKGTDVFIDALALLRDKRGAAPTAEIVGDGDDKERYQAQVRRLGLEATTRFHPAMATRTAFGMAHIVVVPSRAESMPYVVLEAAAAGRPIVATRVGGIPEIFDTEQGRLVAPSDIRALATEMELLLDHPARANEQAHRLREIVRPHFSIQHMTDVVDALYRDCRSGETVAAGSRQPLL</sequence>
<dbReference type="RefSeq" id="WP_266342314.1">
    <property type="nucleotide sequence ID" value="NZ_JAPKNH010000001.1"/>
</dbReference>
<dbReference type="Pfam" id="PF13439">
    <property type="entry name" value="Glyco_transf_4"/>
    <property type="match status" value="1"/>
</dbReference>
<gene>
    <name evidence="4" type="ORF">ACFPP9_06600</name>
</gene>
<reference evidence="5" key="1">
    <citation type="journal article" date="2019" name="Int. J. Syst. Evol. Microbiol.">
        <title>The Global Catalogue of Microorganisms (GCM) 10K type strain sequencing project: providing services to taxonomists for standard genome sequencing and annotation.</title>
        <authorList>
            <consortium name="The Broad Institute Genomics Platform"/>
            <consortium name="The Broad Institute Genome Sequencing Center for Infectious Disease"/>
            <person name="Wu L."/>
            <person name="Ma J."/>
        </authorList>
    </citation>
    <scope>NUCLEOTIDE SEQUENCE [LARGE SCALE GENOMIC DNA]</scope>
    <source>
        <strain evidence="5">KACC 12633</strain>
    </source>
</reference>
<dbReference type="PANTHER" id="PTHR12526">
    <property type="entry name" value="GLYCOSYLTRANSFERASE"/>
    <property type="match status" value="1"/>
</dbReference>
<protein>
    <submittedName>
        <fullName evidence="4">Glycosyltransferase</fullName>
        <ecNumber evidence="4">2.4.-.-</ecNumber>
    </submittedName>
</protein>
<dbReference type="PANTHER" id="PTHR12526:SF510">
    <property type="entry name" value="D-INOSITOL 3-PHOSPHATE GLYCOSYLTRANSFERASE"/>
    <property type="match status" value="1"/>
</dbReference>
<name>A0ABW0PTM5_9HYPH</name>
<proteinExistence type="predicted"/>
<evidence type="ECO:0000313" key="5">
    <source>
        <dbReference type="Proteomes" id="UP001596150"/>
    </source>
</evidence>
<evidence type="ECO:0000256" key="1">
    <source>
        <dbReference type="ARBA" id="ARBA00022676"/>
    </source>
</evidence>
<keyword evidence="1 4" id="KW-0328">Glycosyltransferase</keyword>
<evidence type="ECO:0000313" key="4">
    <source>
        <dbReference type="EMBL" id="MFC5515434.1"/>
    </source>
</evidence>
<dbReference type="InterPro" id="IPR028098">
    <property type="entry name" value="Glyco_trans_4-like_N"/>
</dbReference>
<dbReference type="GO" id="GO:0016757">
    <property type="term" value="F:glycosyltransferase activity"/>
    <property type="evidence" value="ECO:0007669"/>
    <property type="project" value="UniProtKB-KW"/>
</dbReference>
<dbReference type="SUPFAM" id="SSF53756">
    <property type="entry name" value="UDP-Glycosyltransferase/glycogen phosphorylase"/>
    <property type="match status" value="1"/>
</dbReference>
<keyword evidence="5" id="KW-1185">Reference proteome</keyword>
<dbReference type="Pfam" id="PF13692">
    <property type="entry name" value="Glyco_trans_1_4"/>
    <property type="match status" value="1"/>
</dbReference>
<keyword evidence="2 4" id="KW-0808">Transferase</keyword>
<comment type="caution">
    <text evidence="4">The sequence shown here is derived from an EMBL/GenBank/DDBJ whole genome shotgun (WGS) entry which is preliminary data.</text>
</comment>
<dbReference type="EMBL" id="JBHSML010000003">
    <property type="protein sequence ID" value="MFC5515434.1"/>
    <property type="molecule type" value="Genomic_DNA"/>
</dbReference>
<evidence type="ECO:0000259" key="3">
    <source>
        <dbReference type="Pfam" id="PF13439"/>
    </source>
</evidence>
<dbReference type="EC" id="2.4.-.-" evidence="4"/>